<comment type="caution">
    <text evidence="3">The sequence shown here is derived from an EMBL/GenBank/DDBJ whole genome shotgun (WGS) entry which is preliminary data.</text>
</comment>
<evidence type="ECO:0000313" key="4">
    <source>
        <dbReference type="Proteomes" id="UP000751518"/>
    </source>
</evidence>
<evidence type="ECO:0000256" key="2">
    <source>
        <dbReference type="SAM" id="Phobius"/>
    </source>
</evidence>
<reference evidence="3" key="1">
    <citation type="submission" date="2020-04" db="EMBL/GenBank/DDBJ databases">
        <authorList>
            <person name="Zhang T."/>
        </authorList>
    </citation>
    <scope>NUCLEOTIDE SEQUENCE</scope>
    <source>
        <strain evidence="3">HKST-UBA03</strain>
    </source>
</reference>
<name>A0A955LKH1_UNCKA</name>
<proteinExistence type="predicted"/>
<protein>
    <submittedName>
        <fullName evidence="3">Uncharacterized protein</fullName>
    </submittedName>
</protein>
<evidence type="ECO:0000313" key="3">
    <source>
        <dbReference type="EMBL" id="MCA9392195.1"/>
    </source>
</evidence>
<accession>A0A955LKH1</accession>
<feature type="compositionally biased region" description="Acidic residues" evidence="1">
    <location>
        <begin position="1"/>
        <end position="33"/>
    </location>
</feature>
<gene>
    <name evidence="3" type="ORF">KC614_03270</name>
</gene>
<dbReference type="EMBL" id="JAGQKZ010000026">
    <property type="protein sequence ID" value="MCA9392195.1"/>
    <property type="molecule type" value="Genomic_DNA"/>
</dbReference>
<feature type="transmembrane region" description="Helical" evidence="2">
    <location>
        <begin position="41"/>
        <end position="66"/>
    </location>
</feature>
<keyword evidence="2" id="KW-1133">Transmembrane helix</keyword>
<dbReference type="Proteomes" id="UP000751518">
    <property type="component" value="Unassembled WGS sequence"/>
</dbReference>
<feature type="region of interest" description="Disordered" evidence="1">
    <location>
        <begin position="1"/>
        <end position="34"/>
    </location>
</feature>
<organism evidence="3 4">
    <name type="scientific">candidate division WWE3 bacterium</name>
    <dbReference type="NCBI Taxonomy" id="2053526"/>
    <lineage>
        <taxon>Bacteria</taxon>
        <taxon>Katanobacteria</taxon>
    </lineage>
</organism>
<keyword evidence="2" id="KW-0472">Membrane</keyword>
<keyword evidence="2" id="KW-0812">Transmembrane</keyword>
<sequence length="235" mass="26319">MTEVESIEELEEDDEDITDEEQDDSEEDDDEDEPSLRQTFFALPITSVIIVVVITALVFSGIFFFLQNSKNNTLDSFVSRIEQDILVNKLFNNIVELHDIYNKGTDAREKIYIEQISEGSNLYIGDSALTPDSQKLIFSLKSSAETFGTNSITILPNSTYAIARYYTNSARDLIVFKLTGGVVTDSVLNENQITDYASVDFVKSLSPTEVVVELVNPDETPVQKTLNLETGLFVE</sequence>
<evidence type="ECO:0000256" key="1">
    <source>
        <dbReference type="SAM" id="MobiDB-lite"/>
    </source>
</evidence>
<dbReference type="AlphaFoldDB" id="A0A955LKH1"/>
<reference evidence="3" key="2">
    <citation type="journal article" date="2021" name="Microbiome">
        <title>Successional dynamics and alternative stable states in a saline activated sludge microbial community over 9 years.</title>
        <authorList>
            <person name="Wang Y."/>
            <person name="Ye J."/>
            <person name="Ju F."/>
            <person name="Liu L."/>
            <person name="Boyd J.A."/>
            <person name="Deng Y."/>
            <person name="Parks D.H."/>
            <person name="Jiang X."/>
            <person name="Yin X."/>
            <person name="Woodcroft B.J."/>
            <person name="Tyson G.W."/>
            <person name="Hugenholtz P."/>
            <person name="Polz M.F."/>
            <person name="Zhang T."/>
        </authorList>
    </citation>
    <scope>NUCLEOTIDE SEQUENCE</scope>
    <source>
        <strain evidence="3">HKST-UBA03</strain>
    </source>
</reference>